<reference evidence="2" key="1">
    <citation type="submission" date="2016-10" db="EMBL/GenBank/DDBJ databases">
        <authorList>
            <person name="Varghese N."/>
            <person name="Submissions S."/>
        </authorList>
    </citation>
    <scope>NUCLEOTIDE SEQUENCE [LARGE SCALE GENOMIC DNA]</scope>
    <source>
        <strain evidence="2">CGMCC 1.12402</strain>
    </source>
</reference>
<organism evidence="1 2">
    <name type="scientific">Roseivirga pacifica</name>
    <dbReference type="NCBI Taxonomy" id="1267423"/>
    <lineage>
        <taxon>Bacteria</taxon>
        <taxon>Pseudomonadati</taxon>
        <taxon>Bacteroidota</taxon>
        <taxon>Cytophagia</taxon>
        <taxon>Cytophagales</taxon>
        <taxon>Roseivirgaceae</taxon>
        <taxon>Roseivirga</taxon>
    </lineage>
</organism>
<dbReference type="EMBL" id="FOIR01000001">
    <property type="protein sequence ID" value="SEV98874.1"/>
    <property type="molecule type" value="Genomic_DNA"/>
</dbReference>
<dbReference type="RefSeq" id="WP_090257499.1">
    <property type="nucleotide sequence ID" value="NZ_WEKM01000010.1"/>
</dbReference>
<keyword evidence="2" id="KW-1185">Reference proteome</keyword>
<protein>
    <submittedName>
        <fullName evidence="1">Uncharacterized protein</fullName>
    </submittedName>
</protein>
<accession>A0A1I0NCB3</accession>
<dbReference type="STRING" id="1267423.SAMN05216290_1091"/>
<name>A0A1I0NCB3_9BACT</name>
<proteinExistence type="predicted"/>
<dbReference type="Proteomes" id="UP000199437">
    <property type="component" value="Unassembled WGS sequence"/>
</dbReference>
<gene>
    <name evidence="1" type="ORF">SAMN05216290_1091</name>
</gene>
<evidence type="ECO:0000313" key="1">
    <source>
        <dbReference type="EMBL" id="SEV98874.1"/>
    </source>
</evidence>
<evidence type="ECO:0000313" key="2">
    <source>
        <dbReference type="Proteomes" id="UP000199437"/>
    </source>
</evidence>
<dbReference type="AlphaFoldDB" id="A0A1I0NCB3"/>
<sequence length="308" mass="33054">MMKNKNILIVMLGLIVGVFGCADPDLAPILTFDDAKKAGYVKLIEESDKLVNVLDEQSARASTYTYSVEFVDQQNGQRVEEYYVNLVYEPVSGSDQTVDKLISFTQADFVDGPNGLRAKENISVTGDQIMNALGLSFADLSPGDNFVFKGYLTFEGDGAVYGADNASAAVNGSAFAGHFDFTLPAACPSDLTGSYDYDGSLFWCNAGSGSGQVDIVAQGGGVYHFSDWSFGAYTSCYGGIDNSTSLTFTDVCTEVSFTGTVDKYGDTWNFTSTIVGNDWTIIWDNTYGESGSAVIHYTGGANWPITLN</sequence>
<dbReference type="PROSITE" id="PS51257">
    <property type="entry name" value="PROKAR_LIPOPROTEIN"/>
    <property type="match status" value="1"/>
</dbReference>